<dbReference type="PROSITE" id="PS51257">
    <property type="entry name" value="PROKAR_LIPOPROTEIN"/>
    <property type="match status" value="1"/>
</dbReference>
<dbReference type="eggNOG" id="ENOG5031EKS">
    <property type="taxonomic scope" value="Bacteria"/>
</dbReference>
<dbReference type="KEGG" id="msd:MYSTI_07030"/>
<sequence>MGMRLAFVAAMCLGFGGTGCVSVSHVQTADTLGQGKFQFAMEPGLGGAGVVSGDDVEGIYYPHIDLAMRYGVSDRVDLGVRIGSSLAELQSKFLLTHPDNPDLAISLAPSVMGLFVGTDEDSVVGSYVNVAMPLLVGFKTSGGSEFVLGPRVSYTRIGAGSGGESAAVNLVSVGTSVGYALRVTEGFRLMPEVGFSVPVIGTFRSRDADSELASGFNGGFVQFKLGFLFGRGRSSPRPSQDAFTDTGDVDI</sequence>
<protein>
    <recommendedName>
        <fullName evidence="3">Lipoprotein</fullName>
    </recommendedName>
</protein>
<dbReference type="Proteomes" id="UP000011131">
    <property type="component" value="Chromosome"/>
</dbReference>
<gene>
    <name evidence="1" type="ordered locus">MYSTI_07030</name>
</gene>
<dbReference type="STRING" id="1278073.MYSTI_07030"/>
<dbReference type="AlphaFoldDB" id="L7ULA1"/>
<dbReference type="HOGENOM" id="CLU_1106223_0_0_7"/>
<keyword evidence="2" id="KW-1185">Reference proteome</keyword>
<evidence type="ECO:0008006" key="3">
    <source>
        <dbReference type="Google" id="ProtNLM"/>
    </source>
</evidence>
<evidence type="ECO:0000313" key="1">
    <source>
        <dbReference type="EMBL" id="AGC48302.1"/>
    </source>
</evidence>
<organism evidence="1 2">
    <name type="scientific">Myxococcus stipitatus (strain DSM 14675 / JCM 12634 / Mx s8)</name>
    <dbReference type="NCBI Taxonomy" id="1278073"/>
    <lineage>
        <taxon>Bacteria</taxon>
        <taxon>Pseudomonadati</taxon>
        <taxon>Myxococcota</taxon>
        <taxon>Myxococcia</taxon>
        <taxon>Myxococcales</taxon>
        <taxon>Cystobacterineae</taxon>
        <taxon>Myxococcaceae</taxon>
        <taxon>Myxococcus</taxon>
    </lineage>
</organism>
<reference evidence="1 2" key="1">
    <citation type="journal article" date="2013" name="Genome Announc.">
        <title>Complete genome sequence of Myxococcus stipitatus strain DSM 14675, a fruiting myxobacterium.</title>
        <authorList>
            <person name="Huntley S."/>
            <person name="Kneip S."/>
            <person name="Treuner-Lange A."/>
            <person name="Sogaard-Andersen L."/>
        </authorList>
    </citation>
    <scope>NUCLEOTIDE SEQUENCE [LARGE SCALE GENOMIC DNA]</scope>
    <source>
        <strain evidence="2">DSM 14675 / JCM 12634 / Mx s8</strain>
    </source>
</reference>
<dbReference type="EMBL" id="CP004025">
    <property type="protein sequence ID" value="AGC48302.1"/>
    <property type="molecule type" value="Genomic_DNA"/>
</dbReference>
<evidence type="ECO:0000313" key="2">
    <source>
        <dbReference type="Proteomes" id="UP000011131"/>
    </source>
</evidence>
<dbReference type="PATRIC" id="fig|1278073.3.peg.7140"/>
<accession>L7ULA1</accession>
<name>L7ULA1_MYXSD</name>
<proteinExistence type="predicted"/>